<reference evidence="5 6" key="1">
    <citation type="journal article" date="2010" name="Nat. Biotechnol.">
        <title>Genome sequence of the model mushroom Schizophyllum commune.</title>
        <authorList>
            <person name="Ohm R.A."/>
            <person name="de Jong J.F."/>
            <person name="Lugones L.G."/>
            <person name="Aerts A."/>
            <person name="Kothe E."/>
            <person name="Stajich J.E."/>
            <person name="de Vries R.P."/>
            <person name="Record E."/>
            <person name="Levasseur A."/>
            <person name="Baker S.E."/>
            <person name="Bartholomew K.A."/>
            <person name="Coutinho P.M."/>
            <person name="Erdmann S."/>
            <person name="Fowler T.J."/>
            <person name="Gathman A.C."/>
            <person name="Lombard V."/>
            <person name="Henrissat B."/>
            <person name="Knabe N."/>
            <person name="Kuees U."/>
            <person name="Lilly W.W."/>
            <person name="Lindquist E."/>
            <person name="Lucas S."/>
            <person name="Magnuson J.K."/>
            <person name="Piumi F."/>
            <person name="Raudaskoski M."/>
            <person name="Salamov A."/>
            <person name="Schmutz J."/>
            <person name="Schwarze F.W.M.R."/>
            <person name="vanKuyk P.A."/>
            <person name="Horton J.S."/>
            <person name="Grigoriev I.V."/>
            <person name="Woesten H.A.B."/>
        </authorList>
    </citation>
    <scope>NUCLEOTIDE SEQUENCE [LARGE SCALE GENOMIC DNA]</scope>
    <source>
        <strain evidence="6">H4-8 / FGSC 9210</strain>
    </source>
</reference>
<name>D8PPQ6_SCHCM</name>
<keyword evidence="6" id="KW-1185">Reference proteome</keyword>
<gene>
    <name evidence="5" type="ORF">SCHCODRAFT_73075</name>
</gene>
<feature type="domain" description="Heparinase II/III-like C-terminal" evidence="4">
    <location>
        <begin position="512"/>
        <end position="690"/>
    </location>
</feature>
<dbReference type="Pfam" id="PF07940">
    <property type="entry name" value="Hepar_II_III_C"/>
    <property type="match status" value="1"/>
</dbReference>
<evidence type="ECO:0000256" key="1">
    <source>
        <dbReference type="ARBA" id="ARBA00004196"/>
    </source>
</evidence>
<dbReference type="SUPFAM" id="SSF48230">
    <property type="entry name" value="Chondroitin AC/alginate lyase"/>
    <property type="match status" value="1"/>
</dbReference>
<sequence length="777" mass="85759">MPANYDSIHSGGQGASPYGSGDPYYNESTGYITPHNAPSKKGTSKWVKIGIPVAVIIIVAAVLGGVLGSRASNKDSEAASSDSSAAASAAVSAKNDVGIFATATNSEYMMPVYPSTTNDAAFTTPTFQASSKLKWPEDSWKPSSPSVTTVRDDRPRLIAPKYMIDALPDLIQQDVYLKSWNDTIFGNASDYYDAPPVKYYLDGDSGALDVNREVKMRVKAFAYAYHMSGDSKWVDRTYSELENAASDTWGEGNNSSKWNPSHFLDTAEMSAAFGIAYDWMYDMWTDDQKSQIRDWLITYGLQPGLDTYTDSSNYYGWWQKNTEGNWNCVCNGGLTLGSLAILGDDTTGTAEALLGHTVDNAKQNCVNAPSSDGTWAETANYWYFGNTGHAEMTAALISATGDDYGMLDTNPDYYKTGLFHMYVTGATSLFNYGDHGPNKFTATANALHFYAQKYQQPVYSLFQRDQHDTAEPWSMFWYDPSISGAFWNDLALDMFFDNELDQWASMRSSWTDSNALYVAMKAGKNQGHQTHNDLDVGDFVVDALGTRWFGELGSGDYLSPNYFSNDEQDSDRWKYYRKMTEGQNTMLIGAANQLVTASPTIKYDTSGTKQGSSTVLELDDDSTAYFTMDMTSAYNDVTTMKRGIRLLNKRRQVLIRDEIDASGSVMWRAHTNATVNIDSDGTSATLELDGKTMKISMLNPPSGAKFTTMEAKRLDSDPTPPAPDQENPGVTVLCVELDAGQYTLEMLMNPQWDGMSDSDFVTPSSVNLDDWSLDSHK</sequence>
<feature type="region of interest" description="Disordered" evidence="2">
    <location>
        <begin position="1"/>
        <end position="20"/>
    </location>
</feature>
<dbReference type="GeneID" id="9584887"/>
<evidence type="ECO:0000256" key="3">
    <source>
        <dbReference type="SAM" id="Phobius"/>
    </source>
</evidence>
<keyword evidence="3" id="KW-0812">Transmembrane</keyword>
<dbReference type="Proteomes" id="UP000007431">
    <property type="component" value="Unassembled WGS sequence"/>
</dbReference>
<dbReference type="PANTHER" id="PTHR38045:SF1">
    <property type="entry name" value="HEPARINASE II_III-LIKE PROTEIN"/>
    <property type="match status" value="1"/>
</dbReference>
<dbReference type="EMBL" id="GL377302">
    <property type="protein sequence ID" value="EFJ02353.1"/>
    <property type="molecule type" value="Genomic_DNA"/>
</dbReference>
<dbReference type="InterPro" id="IPR012480">
    <property type="entry name" value="Hepar_II_III_C"/>
</dbReference>
<proteinExistence type="predicted"/>
<accession>D8PPQ6</accession>
<evidence type="ECO:0000313" key="6">
    <source>
        <dbReference type="Proteomes" id="UP000007431"/>
    </source>
</evidence>
<dbReference type="Gene3D" id="1.50.10.100">
    <property type="entry name" value="Chondroitin AC/alginate lyase"/>
    <property type="match status" value="1"/>
</dbReference>
<dbReference type="OrthoDB" id="3476529at2759"/>
<dbReference type="AlphaFoldDB" id="D8PPQ6"/>
<dbReference type="eggNOG" id="ENOG502QUTC">
    <property type="taxonomic scope" value="Eukaryota"/>
</dbReference>
<keyword evidence="3" id="KW-1133">Transmembrane helix</keyword>
<organism evidence="6">
    <name type="scientific">Schizophyllum commune (strain H4-8 / FGSC 9210)</name>
    <name type="common">Split gill fungus</name>
    <dbReference type="NCBI Taxonomy" id="578458"/>
    <lineage>
        <taxon>Eukaryota</taxon>
        <taxon>Fungi</taxon>
        <taxon>Dikarya</taxon>
        <taxon>Basidiomycota</taxon>
        <taxon>Agaricomycotina</taxon>
        <taxon>Agaricomycetes</taxon>
        <taxon>Agaricomycetidae</taxon>
        <taxon>Agaricales</taxon>
        <taxon>Schizophyllaceae</taxon>
        <taxon>Schizophyllum</taxon>
    </lineage>
</organism>
<dbReference type="OMA" id="QWNDTIF"/>
<dbReference type="VEuPathDB" id="FungiDB:SCHCODRAFT_02611831"/>
<evidence type="ECO:0000256" key="2">
    <source>
        <dbReference type="SAM" id="MobiDB-lite"/>
    </source>
</evidence>
<dbReference type="PANTHER" id="PTHR38045">
    <property type="entry name" value="CHROMOSOME 1, WHOLE GENOME SHOTGUN SEQUENCE"/>
    <property type="match status" value="1"/>
</dbReference>
<dbReference type="HOGENOM" id="CLU_008982_1_0_1"/>
<dbReference type="RefSeq" id="XP_003037255.1">
    <property type="nucleotide sequence ID" value="XM_003037209.1"/>
</dbReference>
<evidence type="ECO:0000313" key="5">
    <source>
        <dbReference type="EMBL" id="EFJ02353.1"/>
    </source>
</evidence>
<keyword evidence="3" id="KW-0472">Membrane</keyword>
<dbReference type="STRING" id="578458.D8PPQ6"/>
<feature type="transmembrane region" description="Helical" evidence="3">
    <location>
        <begin position="49"/>
        <end position="68"/>
    </location>
</feature>
<evidence type="ECO:0000259" key="4">
    <source>
        <dbReference type="Pfam" id="PF07940"/>
    </source>
</evidence>
<dbReference type="KEGG" id="scm:SCHCO_02611831"/>
<dbReference type="Gene3D" id="2.70.98.70">
    <property type="match status" value="1"/>
</dbReference>
<dbReference type="InterPro" id="IPR008929">
    <property type="entry name" value="Chondroitin_lyas"/>
</dbReference>
<comment type="subcellular location">
    <subcellularLocation>
        <location evidence="1">Cell envelope</location>
    </subcellularLocation>
</comment>
<protein>
    <recommendedName>
        <fullName evidence="4">Heparinase II/III-like C-terminal domain-containing protein</fullName>
    </recommendedName>
</protein>
<dbReference type="InParanoid" id="D8PPQ6"/>